<dbReference type="Proteomes" id="UP001320148">
    <property type="component" value="Chromosome"/>
</dbReference>
<dbReference type="RefSeq" id="WP_236892360.1">
    <property type="nucleotide sequence ID" value="NZ_AP024488.1"/>
</dbReference>
<evidence type="ECO:0000313" key="2">
    <source>
        <dbReference type="Proteomes" id="UP001320148"/>
    </source>
</evidence>
<dbReference type="EMBL" id="AP024488">
    <property type="protein sequence ID" value="BCS95999.1"/>
    <property type="molecule type" value="Genomic_DNA"/>
</dbReference>
<gene>
    <name evidence="1" type="ORF">DSLASN_16310</name>
</gene>
<keyword evidence="2" id="KW-1185">Reference proteome</keyword>
<name>A0ABM7PFQ7_9BACT</name>
<accession>A0ABM7PFQ7</accession>
<proteinExistence type="predicted"/>
<evidence type="ECO:0000313" key="1">
    <source>
        <dbReference type="EMBL" id="BCS95999.1"/>
    </source>
</evidence>
<organism evidence="1 2">
    <name type="scientific">Desulfoluna limicola</name>
    <dbReference type="NCBI Taxonomy" id="2810562"/>
    <lineage>
        <taxon>Bacteria</taxon>
        <taxon>Pseudomonadati</taxon>
        <taxon>Thermodesulfobacteriota</taxon>
        <taxon>Desulfobacteria</taxon>
        <taxon>Desulfobacterales</taxon>
        <taxon>Desulfolunaceae</taxon>
        <taxon>Desulfoluna</taxon>
    </lineage>
</organism>
<sequence>MQPLDTGDVLTRITRYNLMRHGKSLYIDIHELIEGTLAGRFLAVPNLVMILAASEYQGLGDTADEALQDCLTKIQGLAVEQIFPSQPTT</sequence>
<reference evidence="1 2" key="1">
    <citation type="submission" date="2021-02" db="EMBL/GenBank/DDBJ databases">
        <title>Complete genome of Desulfoluna sp. strain ASN36.</title>
        <authorList>
            <person name="Takahashi A."/>
            <person name="Kojima H."/>
            <person name="Fukui M."/>
        </authorList>
    </citation>
    <scope>NUCLEOTIDE SEQUENCE [LARGE SCALE GENOMIC DNA]</scope>
    <source>
        <strain evidence="1 2">ASN36</strain>
    </source>
</reference>
<protein>
    <submittedName>
        <fullName evidence="1">Uncharacterized protein</fullName>
    </submittedName>
</protein>